<name>A0A3B0ZYG2_9ZZZZ</name>
<evidence type="ECO:0000259" key="2">
    <source>
        <dbReference type="Pfam" id="PF04892"/>
    </source>
</evidence>
<protein>
    <recommendedName>
        <fullName evidence="2">VanZ-like domain-containing protein</fullName>
    </recommendedName>
</protein>
<feature type="transmembrane region" description="Helical" evidence="1">
    <location>
        <begin position="106"/>
        <end position="124"/>
    </location>
</feature>
<dbReference type="EMBL" id="UOFU01000105">
    <property type="protein sequence ID" value="VAW96811.1"/>
    <property type="molecule type" value="Genomic_DNA"/>
</dbReference>
<organism evidence="3">
    <name type="scientific">hydrothermal vent metagenome</name>
    <dbReference type="NCBI Taxonomy" id="652676"/>
    <lineage>
        <taxon>unclassified sequences</taxon>
        <taxon>metagenomes</taxon>
        <taxon>ecological metagenomes</taxon>
    </lineage>
</organism>
<evidence type="ECO:0000256" key="1">
    <source>
        <dbReference type="SAM" id="Phobius"/>
    </source>
</evidence>
<keyword evidence="1" id="KW-0812">Transmembrane</keyword>
<keyword evidence="1" id="KW-0472">Membrane</keyword>
<feature type="transmembrane region" description="Helical" evidence="1">
    <location>
        <begin position="69"/>
        <end position="86"/>
    </location>
</feature>
<dbReference type="NCBIfam" id="NF037970">
    <property type="entry name" value="vanZ_1"/>
    <property type="match status" value="1"/>
</dbReference>
<keyword evidence="1" id="KW-1133">Transmembrane helix</keyword>
<dbReference type="AlphaFoldDB" id="A0A3B0ZYG2"/>
<feature type="transmembrane region" description="Helical" evidence="1">
    <location>
        <begin position="46"/>
        <end position="62"/>
    </location>
</feature>
<sequence>MKKNLRLRPLWLLCGWAMLAMAVWLSLIAVPPQIVGVPYIDKVKHLLAYAVLMGWFGQIYTTRGTQRGWLIGLVVMGIMLEFLQGWGGARFFEYADMLANTLGALLGYWLTRNVLAGTLARVDLRLARRSH</sequence>
<dbReference type="InterPro" id="IPR006976">
    <property type="entry name" value="VanZ-like"/>
</dbReference>
<proteinExistence type="predicted"/>
<evidence type="ECO:0000313" key="3">
    <source>
        <dbReference type="EMBL" id="VAW96811.1"/>
    </source>
</evidence>
<accession>A0A3B0ZYG2</accession>
<gene>
    <name evidence="3" type="ORF">MNBD_GAMMA20-1285</name>
</gene>
<reference evidence="3" key="1">
    <citation type="submission" date="2018-06" db="EMBL/GenBank/DDBJ databases">
        <authorList>
            <person name="Zhirakovskaya E."/>
        </authorList>
    </citation>
    <scope>NUCLEOTIDE SEQUENCE</scope>
</reference>
<feature type="domain" description="VanZ-like" evidence="2">
    <location>
        <begin position="40"/>
        <end position="112"/>
    </location>
</feature>
<dbReference type="PANTHER" id="PTHR28008:SF1">
    <property type="entry name" value="DOMAIN PROTEIN, PUTATIVE (AFU_ORTHOLOGUE AFUA_3G10980)-RELATED"/>
    <property type="match status" value="1"/>
</dbReference>
<dbReference type="Pfam" id="PF04892">
    <property type="entry name" value="VanZ"/>
    <property type="match status" value="1"/>
</dbReference>
<dbReference type="PANTHER" id="PTHR28008">
    <property type="entry name" value="DOMAIN PROTEIN, PUTATIVE (AFU_ORTHOLOGUE AFUA_3G10980)-RELATED"/>
    <property type="match status" value="1"/>
</dbReference>